<feature type="compositionally biased region" description="Polar residues" evidence="1">
    <location>
        <begin position="1"/>
        <end position="16"/>
    </location>
</feature>
<dbReference type="Gramene" id="OE9A117712T3">
    <property type="protein sequence ID" value="OE9A117712C3"/>
    <property type="gene ID" value="OE9A117712"/>
</dbReference>
<evidence type="ECO:0000313" key="3">
    <source>
        <dbReference type="Proteomes" id="UP000594638"/>
    </source>
</evidence>
<reference evidence="2 3" key="1">
    <citation type="submission" date="2019-12" db="EMBL/GenBank/DDBJ databases">
        <authorList>
            <person name="Alioto T."/>
            <person name="Alioto T."/>
            <person name="Gomez Garrido J."/>
        </authorList>
    </citation>
    <scope>NUCLEOTIDE SEQUENCE [LARGE SCALE GENOMIC DNA]</scope>
</reference>
<feature type="compositionally biased region" description="Basic and acidic residues" evidence="1">
    <location>
        <begin position="100"/>
        <end position="119"/>
    </location>
</feature>
<gene>
    <name evidence="2" type="ORF">OLEA9_A117712</name>
</gene>
<feature type="compositionally biased region" description="Basic and acidic residues" evidence="1">
    <location>
        <begin position="64"/>
        <end position="73"/>
    </location>
</feature>
<dbReference type="PANTHER" id="PTHR34952">
    <property type="entry name" value="OS05G0113500 PROTEIN"/>
    <property type="match status" value="1"/>
</dbReference>
<protein>
    <recommendedName>
        <fullName evidence="4">BRI1-KD interacting protein</fullName>
    </recommendedName>
</protein>
<dbReference type="PANTHER" id="PTHR34952:SF2">
    <property type="entry name" value="OS05G0113500 PROTEIN"/>
    <property type="match status" value="1"/>
</dbReference>
<feature type="region of interest" description="Disordered" evidence="1">
    <location>
        <begin position="1"/>
        <end position="28"/>
    </location>
</feature>
<feature type="region of interest" description="Disordered" evidence="1">
    <location>
        <begin position="154"/>
        <end position="245"/>
    </location>
</feature>
<comment type="caution">
    <text evidence="2">The sequence shown here is derived from an EMBL/GenBank/DDBJ whole genome shotgun (WGS) entry which is preliminary data.</text>
</comment>
<dbReference type="Proteomes" id="UP000594638">
    <property type="component" value="Unassembled WGS sequence"/>
</dbReference>
<evidence type="ECO:0000313" key="2">
    <source>
        <dbReference type="EMBL" id="CAA3012655.1"/>
    </source>
</evidence>
<accession>A0A8S0U1B8</accession>
<dbReference type="Gramene" id="OE9A117712T2">
    <property type="protein sequence ID" value="OE9A117712C2"/>
    <property type="gene ID" value="OE9A117712"/>
</dbReference>
<organism evidence="2 3">
    <name type="scientific">Olea europaea subsp. europaea</name>
    <dbReference type="NCBI Taxonomy" id="158383"/>
    <lineage>
        <taxon>Eukaryota</taxon>
        <taxon>Viridiplantae</taxon>
        <taxon>Streptophyta</taxon>
        <taxon>Embryophyta</taxon>
        <taxon>Tracheophyta</taxon>
        <taxon>Spermatophyta</taxon>
        <taxon>Magnoliopsida</taxon>
        <taxon>eudicotyledons</taxon>
        <taxon>Gunneridae</taxon>
        <taxon>Pentapetalae</taxon>
        <taxon>asterids</taxon>
        <taxon>lamiids</taxon>
        <taxon>Lamiales</taxon>
        <taxon>Oleaceae</taxon>
        <taxon>Oleeae</taxon>
        <taxon>Olea</taxon>
    </lineage>
</organism>
<feature type="compositionally biased region" description="Polar residues" evidence="1">
    <location>
        <begin position="74"/>
        <end position="83"/>
    </location>
</feature>
<dbReference type="AlphaFoldDB" id="A0A8S0U1B8"/>
<name>A0A8S0U1B8_OLEEU</name>
<evidence type="ECO:0008006" key="4">
    <source>
        <dbReference type="Google" id="ProtNLM"/>
    </source>
</evidence>
<keyword evidence="3" id="KW-1185">Reference proteome</keyword>
<sequence>MSSAQDISSLSESSTDPPDLTRHDSGYLSMNDLKNCLNQFVNIEELEIGTRGFTPSPEENDIDNAEKEVEHNQSHGNKWNSLASDKHFSKCSKFSSPASSDEHKKFPAEELLDGKEKQGSDITAEVSALNGDAKSANQSYSRCISLPTPMKLVSAMKGSREKQGIPPKKLSVTWAPEVYDPVPSAVTHVVSNKNHRQRSDSRKYGKTKQKGGGKSSRGSKGKDKKQARKNSGSTSRSFKDHSIVHGFDDPLTGIENFDVGSPVAFCGSSFLKKSVTELHYPVTEAT</sequence>
<dbReference type="Gramene" id="OE9A117712T1">
    <property type="protein sequence ID" value="OE9A117712C1"/>
    <property type="gene ID" value="OE9A117712"/>
</dbReference>
<evidence type="ECO:0000256" key="1">
    <source>
        <dbReference type="SAM" id="MobiDB-lite"/>
    </source>
</evidence>
<proteinExistence type="predicted"/>
<feature type="region of interest" description="Disordered" evidence="1">
    <location>
        <begin position="47"/>
        <end position="139"/>
    </location>
</feature>
<dbReference type="EMBL" id="CACTIH010007407">
    <property type="protein sequence ID" value="CAA3012655.1"/>
    <property type="molecule type" value="Genomic_DNA"/>
</dbReference>
<feature type="compositionally biased region" description="Basic residues" evidence="1">
    <location>
        <begin position="204"/>
        <end position="228"/>
    </location>
</feature>